<feature type="compositionally biased region" description="Acidic residues" evidence="3">
    <location>
        <begin position="209"/>
        <end position="226"/>
    </location>
</feature>
<comment type="similarity">
    <text evidence="1">Belongs to the PACS family.</text>
</comment>
<evidence type="ECO:0008006" key="8">
    <source>
        <dbReference type="Google" id="ProtNLM"/>
    </source>
</evidence>
<dbReference type="InterPro" id="IPR019381">
    <property type="entry name" value="PACS1/2_C"/>
</dbReference>
<evidence type="ECO:0000313" key="6">
    <source>
        <dbReference type="Ensembl" id="ENSGMOP00000048692.1"/>
    </source>
</evidence>
<dbReference type="Pfam" id="PF10254">
    <property type="entry name" value="Pacs-1"/>
    <property type="match status" value="1"/>
</dbReference>
<feature type="compositionally biased region" description="Low complexity" evidence="3">
    <location>
        <begin position="674"/>
        <end position="685"/>
    </location>
</feature>
<dbReference type="GO" id="GO:0044325">
    <property type="term" value="F:transmembrane transporter binding"/>
    <property type="evidence" value="ECO:0007669"/>
    <property type="project" value="TreeGrafter"/>
</dbReference>
<feature type="region of interest" description="Disordered" evidence="3">
    <location>
        <begin position="384"/>
        <end position="450"/>
    </location>
</feature>
<evidence type="ECO:0000259" key="5">
    <source>
        <dbReference type="Pfam" id="PF25332"/>
    </source>
</evidence>
<evidence type="ECO:0000256" key="1">
    <source>
        <dbReference type="ARBA" id="ARBA00008590"/>
    </source>
</evidence>
<dbReference type="AlphaFoldDB" id="A0A8C5FN29"/>
<feature type="compositionally biased region" description="Basic and acidic residues" evidence="3">
    <location>
        <begin position="196"/>
        <end position="206"/>
    </location>
</feature>
<organism evidence="6 7">
    <name type="scientific">Gadus morhua</name>
    <name type="common">Atlantic cod</name>
    <dbReference type="NCBI Taxonomy" id="8049"/>
    <lineage>
        <taxon>Eukaryota</taxon>
        <taxon>Metazoa</taxon>
        <taxon>Chordata</taxon>
        <taxon>Craniata</taxon>
        <taxon>Vertebrata</taxon>
        <taxon>Euteleostomi</taxon>
        <taxon>Actinopterygii</taxon>
        <taxon>Neopterygii</taxon>
        <taxon>Teleostei</taxon>
        <taxon>Neoteleostei</taxon>
        <taxon>Acanthomorphata</taxon>
        <taxon>Zeiogadaria</taxon>
        <taxon>Gadariae</taxon>
        <taxon>Gadiformes</taxon>
        <taxon>Gadoidei</taxon>
        <taxon>Gadidae</taxon>
        <taxon>Gadus</taxon>
    </lineage>
</organism>
<protein>
    <recommendedName>
        <fullName evidence="8">Phosphofurin acidic cluster sorting protein 1</fullName>
    </recommendedName>
</protein>
<dbReference type="Pfam" id="PF25332">
    <property type="entry name" value="C2_PACS_N"/>
    <property type="match status" value="1"/>
</dbReference>
<evidence type="ECO:0000313" key="7">
    <source>
        <dbReference type="Proteomes" id="UP000694546"/>
    </source>
</evidence>
<gene>
    <name evidence="6" type="primary">pacs1</name>
</gene>
<feature type="region of interest" description="Disordered" evidence="3">
    <location>
        <begin position="673"/>
        <end position="702"/>
    </location>
</feature>
<dbReference type="Proteomes" id="UP000694546">
    <property type="component" value="Chromosome 17"/>
</dbReference>
<feature type="region of interest" description="Disordered" evidence="3">
    <location>
        <begin position="1"/>
        <end position="25"/>
    </location>
</feature>
<dbReference type="Ensembl" id="ENSGMOT00000035610.1">
    <property type="protein sequence ID" value="ENSGMOP00000048692.1"/>
    <property type="gene ID" value="ENSGMOG00000012134.2"/>
</dbReference>
<feature type="domain" description="Phosphofurin acidic cluster sorting protein 1/2 C-terminal" evidence="4">
    <location>
        <begin position="458"/>
        <end position="862"/>
    </location>
</feature>
<dbReference type="GO" id="GO:0072659">
    <property type="term" value="P:protein localization to plasma membrane"/>
    <property type="evidence" value="ECO:0007669"/>
    <property type="project" value="TreeGrafter"/>
</dbReference>
<sequence>MSERGGLPRTGGVPSPHMQPSKPVTIASNRPVHMNLYATWEVDRSSPSCVPRLFNLTLKKLIMLKELDKDLTSVVIAVKLQGSKRILRSNEILLSAAGLTETDLQLTFSLQYPHFLKRDANKLQIMLQRRKRYKNRTILGYKTLALGLINMAEVMQHPSEGAQVLGLHSQLKDTSVPVAEVRVYSLSSQPINQEGPKAKMSDRSPDIDNYSEEEEESYSSEQEGSDDPVHGQYLFDEEDEVRKKKLRRKPPSNTAIARQPNIKQKFVALLKRFKVTDEVGFGLEHVSREQIQEVEEDLDELYDSLEMYNPSDSGPEMDETDSILSTPKPKLRYANAKLGYANQEPKLRYANAKLGYANSKPKQRYASLSDQEMVAEVGPSITVSVAEKPRTPMKISKNENQPMSSPRLDGSHTPRQKRGATPMKERQLSKPLSERTNSTDSERSPELGQTAPVLRKAVYDQLNQILSSDSALPETLILVNGTDWQGQYVAEQLQIGRQPVVCTCSAAEIQAVLSALLTRIQKFCNCNSSMPRAVKVAAVGSQSYLGAILQFFVTQLANKTSDWLSHMKFLVVPLGSHPVAKHLGALDNRYNAAFLDTAWREMFNRSEPPPPSDQLDVAGRIAQYVGGATVTHQLPIAEAMLTCKHRTVNTFSDPRLGVRPGDAEEGVAVSLAVPSTSPPTNTSPSGAIKEAATPPSSPSMGSVLTVQGSPSMSHGVDAIGLQVDYWLASLAEKRREGERRDTGCKNTLKSAFRALQVSRLPGGGGVEPQAHVSTMAMTVVTKEKNKKVPTIFLGKKPKEKDLDSKSQMIEGISRLICSAKQQQTILKVSIDGVEWNDVKFFQLAAQWPTHVKYIPVGLYGYSKPPS</sequence>
<feature type="region of interest" description="Disordered" evidence="3">
    <location>
        <begin position="187"/>
        <end position="259"/>
    </location>
</feature>
<keyword evidence="7" id="KW-1185">Reference proteome</keyword>
<reference evidence="6" key="1">
    <citation type="submission" date="2025-08" db="UniProtKB">
        <authorList>
            <consortium name="Ensembl"/>
        </authorList>
    </citation>
    <scope>IDENTIFICATION</scope>
</reference>
<keyword evidence="2" id="KW-0597">Phosphoprotein</keyword>
<dbReference type="InterPro" id="IPR057541">
    <property type="entry name" value="PACS1/2_N"/>
</dbReference>
<proteinExistence type="inferred from homology"/>
<dbReference type="PANTHER" id="PTHR13280">
    <property type="entry name" value="PHOSPHOFURIN ACIDIC CLUSTER SORTING PROTEIN"/>
    <property type="match status" value="1"/>
</dbReference>
<evidence type="ECO:0000256" key="2">
    <source>
        <dbReference type="ARBA" id="ARBA00022553"/>
    </source>
</evidence>
<evidence type="ECO:0000259" key="4">
    <source>
        <dbReference type="Pfam" id="PF10254"/>
    </source>
</evidence>
<feature type="domain" description="Phosphofurin acidic cluster sorting protein 1/2 N-terminal C2" evidence="5">
    <location>
        <begin position="32"/>
        <end position="190"/>
    </location>
</feature>
<evidence type="ECO:0000256" key="3">
    <source>
        <dbReference type="SAM" id="MobiDB-lite"/>
    </source>
</evidence>
<accession>A0A8C5FN29</accession>
<reference evidence="6" key="2">
    <citation type="submission" date="2025-09" db="UniProtKB">
        <authorList>
            <consortium name="Ensembl"/>
        </authorList>
    </citation>
    <scope>IDENTIFICATION</scope>
</reference>
<dbReference type="PANTHER" id="PTHR13280:SF16">
    <property type="entry name" value="PHOSPHOFURIN ACIDIC CLUSTER SORTING PROTEIN 1"/>
    <property type="match status" value="1"/>
</dbReference>
<name>A0A8C5FN29_GADMO</name>
<dbReference type="GeneTree" id="ENSGT00950000183209"/>